<evidence type="ECO:0000256" key="2">
    <source>
        <dbReference type="SAM" id="Phobius"/>
    </source>
</evidence>
<feature type="transmembrane region" description="Helical" evidence="2">
    <location>
        <begin position="28"/>
        <end position="46"/>
    </location>
</feature>
<organism evidence="3 4">
    <name type="scientific">Batrachochytrium salamandrivorans</name>
    <dbReference type="NCBI Taxonomy" id="1357716"/>
    <lineage>
        <taxon>Eukaryota</taxon>
        <taxon>Fungi</taxon>
        <taxon>Fungi incertae sedis</taxon>
        <taxon>Chytridiomycota</taxon>
        <taxon>Chytridiomycota incertae sedis</taxon>
        <taxon>Chytridiomycetes</taxon>
        <taxon>Rhizophydiales</taxon>
        <taxon>Rhizophydiales incertae sedis</taxon>
        <taxon>Batrachochytrium</taxon>
    </lineage>
</organism>
<feature type="transmembrane region" description="Helical" evidence="2">
    <location>
        <begin position="155"/>
        <end position="179"/>
    </location>
</feature>
<keyword evidence="2" id="KW-1133">Transmembrane helix</keyword>
<name>A0ABQ8F6W9_9FUNG</name>
<dbReference type="InterPro" id="IPR022127">
    <property type="entry name" value="STIMATE/YPL162C"/>
</dbReference>
<dbReference type="PANTHER" id="PTHR31735">
    <property type="entry name" value="VACUOLAR MEMBRANE PROTEIN YPL162C"/>
    <property type="match status" value="1"/>
</dbReference>
<reference evidence="3 4" key="1">
    <citation type="submission" date="2021-02" db="EMBL/GenBank/DDBJ databases">
        <title>Variation within the Batrachochytrium salamandrivorans European outbreak.</title>
        <authorList>
            <person name="Kelly M."/>
            <person name="Pasmans F."/>
            <person name="Shea T.P."/>
            <person name="Munoz J.F."/>
            <person name="Carranza S."/>
            <person name="Cuomo C.A."/>
            <person name="Martel A."/>
        </authorList>
    </citation>
    <scope>NUCLEOTIDE SEQUENCE [LARGE SCALE GENOMIC DNA]</scope>
    <source>
        <strain evidence="3 4">AMFP18/2</strain>
    </source>
</reference>
<evidence type="ECO:0000313" key="4">
    <source>
        <dbReference type="Proteomes" id="UP001648503"/>
    </source>
</evidence>
<feature type="transmembrane region" description="Helical" evidence="2">
    <location>
        <begin position="101"/>
        <end position="122"/>
    </location>
</feature>
<keyword evidence="2" id="KW-0812">Transmembrane</keyword>
<dbReference type="PANTHER" id="PTHR31735:SF1">
    <property type="entry name" value="VACUOLAR MEMBRANE PROTEIN YPL162C"/>
    <property type="match status" value="1"/>
</dbReference>
<dbReference type="EMBL" id="JAFCIX010000357">
    <property type="protein sequence ID" value="KAH6593268.1"/>
    <property type="molecule type" value="Genomic_DNA"/>
</dbReference>
<gene>
    <name evidence="3" type="ORF">BASA50_007474</name>
</gene>
<keyword evidence="4" id="KW-1185">Reference proteome</keyword>
<proteinExistence type="predicted"/>
<feature type="region of interest" description="Disordered" evidence="1">
    <location>
        <begin position="227"/>
        <end position="249"/>
    </location>
</feature>
<dbReference type="Pfam" id="PF12400">
    <property type="entry name" value="STIMATE"/>
    <property type="match status" value="1"/>
</dbReference>
<feature type="region of interest" description="Disordered" evidence="1">
    <location>
        <begin position="343"/>
        <end position="363"/>
    </location>
</feature>
<protein>
    <recommendedName>
        <fullName evidence="5">Vacuolar membrane protein</fullName>
    </recommendedName>
</protein>
<accession>A0ABQ8F6W9</accession>
<sequence length="363" mass="40753">MHTRFTQDGPVSDGGSDSEPNCQLMDGFAVFVQVLLASIALGSLFIKRHRESPQRPLLIWAMDTSKQALAASLIHFANVLVSSVAGIDAEGNEGRSSNPCVWYFLNLGLDTTVGVGILYLFLRGLHYLADVLNIPDTQSGVYGTPPRVFPWFKQLCIFITAWFFVKLLVVLALSVFPFFGTFGEWVLSPLAAIGDPRFQIVFVMLIFPLIMNIVQAWLIDMVIKGDSSQLRPGHTSSSSSSTVDRDRNLSQSWRTNTEEDLLESDHIHIEEPLCITRRTFTSRPSTRVATTYPVLSHHEHIQRNKGWQGWIAKLFGRSHRHRAFDYSFIDSSPLEADLVICDEPSTPNPELQSRTSIESEIDR</sequence>
<evidence type="ECO:0000256" key="1">
    <source>
        <dbReference type="SAM" id="MobiDB-lite"/>
    </source>
</evidence>
<dbReference type="Proteomes" id="UP001648503">
    <property type="component" value="Unassembled WGS sequence"/>
</dbReference>
<evidence type="ECO:0008006" key="5">
    <source>
        <dbReference type="Google" id="ProtNLM"/>
    </source>
</evidence>
<evidence type="ECO:0000313" key="3">
    <source>
        <dbReference type="EMBL" id="KAH6593268.1"/>
    </source>
</evidence>
<feature type="transmembrane region" description="Helical" evidence="2">
    <location>
        <begin position="199"/>
        <end position="219"/>
    </location>
</feature>
<comment type="caution">
    <text evidence="3">The sequence shown here is derived from an EMBL/GenBank/DDBJ whole genome shotgun (WGS) entry which is preliminary data.</text>
</comment>
<keyword evidence="2" id="KW-0472">Membrane</keyword>
<feature type="compositionally biased region" description="Polar residues" evidence="1">
    <location>
        <begin position="348"/>
        <end position="363"/>
    </location>
</feature>